<dbReference type="Proteomes" id="UP000049979">
    <property type="component" value="Unassembled WGS sequence"/>
</dbReference>
<dbReference type="RefSeq" id="WP_055068408.1">
    <property type="nucleotide sequence ID" value="NZ_CP173697.1"/>
</dbReference>
<sequence length="1240" mass="145207">MIIETALVELAKAGGTELFLSSSESLLKKVKTAKDIKQLFINTGEFFVDYENDADQLFDDMANVLSKENMTKLANELKDEPGYKLKDRLLNSLMVIMKEYEIPHGMALSYANAILFAIMGQLPVVAPDKYDRAYQAEWKAEQEESFKELAEKFERLRNELQIYQSRHLEILSADAIDLDIRRQTTDPKIGFDFFNVDDDTFKEALESKKNDEVIAIKARCKEEAIYCTINELWMQGENRPIFIVKNEEDWKSLLQIKDAGNIYIPWFYSDQIVAIPNNTNIFVFTERVPSFIKGEINLRPRTYSTISASLQRAGMGINEANKLVSETHGLFIPLKKKLFNGAYLKEPRWLNGLHRNIKETALLIGQWTDCDGDKAVIESLSGIKYQDFISEIKEYARDEDPFIHIVDINSTKEYYLASAENAWDYIDVDNDSEIWNKFKDVLLEVINEAEKLFTYSSQEKLVAQFKGEKFFWSAVIRKGMLRSLIMKAYYKKDNNCQVQLDSLVSKILGYIQTSEQWHYISNFFVDLCEVSPNSVLNKLEEEQINPTGLMELFENQSSDFLFGRNDYIEILWGVEEFLVQREYASRAYSWLLYLDNLSFEYKSNSPKDIFGKLLCPWHNFSAFSKSNDKIEIAAKALAKDKNAWGHIFGALPTGHASIFGDLHAPKYRNHVEEDTITRKEMYDTNLGYIDLLLKATDFKPQRWNDLLNIYDEVEPDIRKKIKEKLLFEIAQMDDDERLIIKNNIRRLVYKHRYFASAEWAMGEDLIGEMLDILDSINFTQQEYDFEYLFRPSYDGIILDPVPYDVDDKRDINESKTKDLLVKKLNEFKENNYSLELLSKLCAQEKSSYLGRVLSDYWADDFFDKNVFASLYKCQSKHEMAIEYIEGLARRGVDVYTNVNELSECVELDDDFRIILFRIEALYTDKKPLVDNASVEIKRAFWKDFRWFSSNNMDWAVAECQQYGTVNTYLDLLYRFHENRNLTPEQLLEKMQRIDVMERGSNNSMTDHYLKELLKPLQEQCIEDRDKCAKIAHIEIAFFYLLDWEDMKCFQKEIKHDPEMYAEMVSVIFRHDGDDPEERKTEEFRNYAKVIHRLFDMAKFCPCEENGTVSYDEIKVWVDKLIRILDSNHQKEMFGYVLGRLFVYAPKAADGHYPCEAVCQIIEEYGDESLLSEYRCELFNKRGIFSPSAGRAEKDIAEDYKDNADFLSIKYPKTADVFFKMSQRYVYDSDLERRRAENGYF</sequence>
<proteinExistence type="predicted"/>
<dbReference type="AlphaFoldDB" id="A0A0M6WU31"/>
<feature type="coiled-coil region" evidence="1">
    <location>
        <begin position="139"/>
        <end position="166"/>
    </location>
</feature>
<protein>
    <submittedName>
        <fullName evidence="2">Uncharacterized protein</fullName>
    </submittedName>
</protein>
<dbReference type="EMBL" id="CVRR01000037">
    <property type="protein sequence ID" value="CRL41190.1"/>
    <property type="molecule type" value="Genomic_DNA"/>
</dbReference>
<dbReference type="OrthoDB" id="9796370at2"/>
<evidence type="ECO:0000313" key="3">
    <source>
        <dbReference type="Proteomes" id="UP000049979"/>
    </source>
</evidence>
<evidence type="ECO:0000313" key="2">
    <source>
        <dbReference type="EMBL" id="CRL41190.1"/>
    </source>
</evidence>
<name>A0A0M6WU31_9FIRM</name>
<keyword evidence="3" id="KW-1185">Reference proteome</keyword>
<reference evidence="3" key="1">
    <citation type="submission" date="2015-05" db="EMBL/GenBank/DDBJ databases">
        <authorList>
            <consortium name="Pathogen Informatics"/>
        </authorList>
    </citation>
    <scope>NUCLEOTIDE SEQUENCE [LARGE SCALE GENOMIC DNA]</scope>
    <source>
        <strain evidence="3">M72</strain>
    </source>
</reference>
<gene>
    <name evidence="2" type="ORF">M72_12061</name>
</gene>
<accession>A0A0M6WU31</accession>
<keyword evidence="1" id="KW-0175">Coiled coil</keyword>
<organism evidence="2 3">
    <name type="scientific">Roseburia faecis</name>
    <dbReference type="NCBI Taxonomy" id="301302"/>
    <lineage>
        <taxon>Bacteria</taxon>
        <taxon>Bacillati</taxon>
        <taxon>Bacillota</taxon>
        <taxon>Clostridia</taxon>
        <taxon>Lachnospirales</taxon>
        <taxon>Lachnospiraceae</taxon>
        <taxon>Roseburia</taxon>
    </lineage>
</organism>
<evidence type="ECO:0000256" key="1">
    <source>
        <dbReference type="SAM" id="Coils"/>
    </source>
</evidence>